<organism evidence="1 2">
    <name type="scientific">Rhodocollybia butyracea</name>
    <dbReference type="NCBI Taxonomy" id="206335"/>
    <lineage>
        <taxon>Eukaryota</taxon>
        <taxon>Fungi</taxon>
        <taxon>Dikarya</taxon>
        <taxon>Basidiomycota</taxon>
        <taxon>Agaricomycotina</taxon>
        <taxon>Agaricomycetes</taxon>
        <taxon>Agaricomycetidae</taxon>
        <taxon>Agaricales</taxon>
        <taxon>Marasmiineae</taxon>
        <taxon>Omphalotaceae</taxon>
        <taxon>Rhodocollybia</taxon>
    </lineage>
</organism>
<accession>A0A9P5TWQ9</accession>
<sequence length="100" mass="10603">MGTIHMITITKTNLRMAGLESSALSAQRSTFNPQVLLIDAGCNGTKILASGISSAFFPHGLGRSLGMDVHDVPSASIETAVNLTMEKNACRLDMRVTTPI</sequence>
<dbReference type="SUPFAM" id="SSF55920">
    <property type="entry name" value="Creatinase/aminopeptidase"/>
    <property type="match status" value="1"/>
</dbReference>
<protein>
    <submittedName>
        <fullName evidence="1">Uncharacterized protein</fullName>
    </submittedName>
</protein>
<evidence type="ECO:0000313" key="1">
    <source>
        <dbReference type="EMBL" id="KAF9058635.1"/>
    </source>
</evidence>
<dbReference type="Gene3D" id="3.90.230.10">
    <property type="entry name" value="Creatinase/methionine aminopeptidase superfamily"/>
    <property type="match status" value="1"/>
</dbReference>
<evidence type="ECO:0000313" key="2">
    <source>
        <dbReference type="Proteomes" id="UP000772434"/>
    </source>
</evidence>
<gene>
    <name evidence="1" type="ORF">BDP27DRAFT_1343246</name>
</gene>
<dbReference type="EMBL" id="JADNRY010000361">
    <property type="protein sequence ID" value="KAF9058635.1"/>
    <property type="molecule type" value="Genomic_DNA"/>
</dbReference>
<name>A0A9P5TWQ9_9AGAR</name>
<comment type="caution">
    <text evidence="1">The sequence shown here is derived from an EMBL/GenBank/DDBJ whole genome shotgun (WGS) entry which is preliminary data.</text>
</comment>
<reference evidence="1" key="1">
    <citation type="submission" date="2020-11" db="EMBL/GenBank/DDBJ databases">
        <authorList>
            <consortium name="DOE Joint Genome Institute"/>
            <person name="Ahrendt S."/>
            <person name="Riley R."/>
            <person name="Andreopoulos W."/>
            <person name="Labutti K."/>
            <person name="Pangilinan J."/>
            <person name="Ruiz-Duenas F.J."/>
            <person name="Barrasa J.M."/>
            <person name="Sanchez-Garcia M."/>
            <person name="Camarero S."/>
            <person name="Miyauchi S."/>
            <person name="Serrano A."/>
            <person name="Linde D."/>
            <person name="Babiker R."/>
            <person name="Drula E."/>
            <person name="Ayuso-Fernandez I."/>
            <person name="Pacheco R."/>
            <person name="Padilla G."/>
            <person name="Ferreira P."/>
            <person name="Barriuso J."/>
            <person name="Kellner H."/>
            <person name="Castanera R."/>
            <person name="Alfaro M."/>
            <person name="Ramirez L."/>
            <person name="Pisabarro A.G."/>
            <person name="Kuo A."/>
            <person name="Tritt A."/>
            <person name="Lipzen A."/>
            <person name="He G."/>
            <person name="Yan M."/>
            <person name="Ng V."/>
            <person name="Cullen D."/>
            <person name="Martin F."/>
            <person name="Rosso M.-N."/>
            <person name="Henrissat B."/>
            <person name="Hibbett D."/>
            <person name="Martinez A.T."/>
            <person name="Grigoriev I.V."/>
        </authorList>
    </citation>
    <scope>NUCLEOTIDE SEQUENCE</scope>
    <source>
        <strain evidence="1">AH 40177</strain>
    </source>
</reference>
<dbReference type="InterPro" id="IPR036005">
    <property type="entry name" value="Creatinase/aminopeptidase-like"/>
</dbReference>
<proteinExistence type="predicted"/>
<dbReference type="AlphaFoldDB" id="A0A9P5TWQ9"/>
<dbReference type="Proteomes" id="UP000772434">
    <property type="component" value="Unassembled WGS sequence"/>
</dbReference>
<keyword evidence="2" id="KW-1185">Reference proteome</keyword>
<dbReference type="OrthoDB" id="10261878at2759"/>